<dbReference type="EMBL" id="QJJG01000028">
    <property type="protein sequence ID" value="PXW36757.1"/>
    <property type="molecule type" value="Genomic_DNA"/>
</dbReference>
<evidence type="ECO:0000256" key="4">
    <source>
        <dbReference type="ARBA" id="ARBA00023136"/>
    </source>
</evidence>
<comment type="caution">
    <text evidence="6">The sequence shown here is derived from an EMBL/GenBank/DDBJ whole genome shotgun (WGS) entry which is preliminary data.</text>
</comment>
<evidence type="ECO:0000313" key="7">
    <source>
        <dbReference type="Proteomes" id="UP000247485"/>
    </source>
</evidence>
<organism evidence="6 7">
    <name type="scientific">Klebsiella oxytoca</name>
    <dbReference type="NCBI Taxonomy" id="571"/>
    <lineage>
        <taxon>Bacteria</taxon>
        <taxon>Pseudomonadati</taxon>
        <taxon>Pseudomonadota</taxon>
        <taxon>Gammaproteobacteria</taxon>
        <taxon>Enterobacterales</taxon>
        <taxon>Enterobacteriaceae</taxon>
        <taxon>Klebsiella/Raoultella group</taxon>
        <taxon>Klebsiella</taxon>
    </lineage>
</organism>
<comment type="subcellular location">
    <subcellularLocation>
        <location evidence="1">Membrane</location>
        <topology evidence="1">Multi-pass membrane protein</topology>
    </subcellularLocation>
</comment>
<keyword evidence="2 5" id="KW-0812">Transmembrane</keyword>
<proteinExistence type="predicted"/>
<feature type="transmembrane region" description="Helical" evidence="5">
    <location>
        <begin position="323"/>
        <end position="341"/>
    </location>
</feature>
<accession>A0A318FH38</accession>
<evidence type="ECO:0000313" key="6">
    <source>
        <dbReference type="EMBL" id="PXW36757.1"/>
    </source>
</evidence>
<evidence type="ECO:0000256" key="2">
    <source>
        <dbReference type="ARBA" id="ARBA00022692"/>
    </source>
</evidence>
<feature type="transmembrane region" description="Helical" evidence="5">
    <location>
        <begin position="384"/>
        <end position="402"/>
    </location>
</feature>
<dbReference type="RefSeq" id="WP_110277111.1">
    <property type="nucleotide sequence ID" value="NZ_QJJG01000028.1"/>
</dbReference>
<feature type="transmembrane region" description="Helical" evidence="5">
    <location>
        <begin position="444"/>
        <end position="465"/>
    </location>
</feature>
<feature type="transmembrane region" description="Helical" evidence="5">
    <location>
        <begin position="7"/>
        <end position="28"/>
    </location>
</feature>
<sequence length="476" mass="51598">MNNSRRLLYLLSGPTIFVVAILLFSHSLTTPGAQAVGTLLWMIFWWVTRPVHVAVTSLLPIIINALFNVVPMGSITAQYWSDSIILIFGSGLLCIPWASIGLDRRVALKVLSLIGPSMKSQITVWLLASIVASTILPNVMVCALFTPIAIAMLAASGYDDIPSCKPAVPILLAIGWGVGIGGVGSPLGGAMNLAAISILEERIGHEFMYVDWLIRMAPFYMIISIVSLACMLMMPMKVKMLNGTREYFEKNYRELGPMTRDEKVCASLFILGLIGAFARPLYAPIFPALSPAHLYLILGCLCFVITTVKKGPMLTWEMAQKETMWGMLILFGGGLALGKLVNDSGASVGIAGLISELSLDGGLITIIVFVVLARIISESTNSTASAAVVLPIVLGFTTKLGLNPIPYWFITVMAFNAEFMLPISVRAIPVAYGLDARAMFKGGSLMAIIHIIFVVIVGYTCLKFWPMFSQLSDFMK</sequence>
<feature type="transmembrane region" description="Helical" evidence="5">
    <location>
        <begin position="40"/>
        <end position="67"/>
    </location>
</feature>
<dbReference type="Pfam" id="PF00939">
    <property type="entry name" value="Na_sulph_symp"/>
    <property type="match status" value="1"/>
</dbReference>
<keyword evidence="4 5" id="KW-0472">Membrane</keyword>
<dbReference type="Proteomes" id="UP000247485">
    <property type="component" value="Unassembled WGS sequence"/>
</dbReference>
<reference evidence="6 7" key="1">
    <citation type="submission" date="2018-05" db="EMBL/GenBank/DDBJ databases">
        <title>Freshwater and sediment microbial communities from various areas in North America, analyzing microbe dynamics in response to fracking.</title>
        <authorList>
            <person name="Lamendella R."/>
        </authorList>
    </citation>
    <scope>NUCLEOTIDE SEQUENCE [LARGE SCALE GENOMIC DNA]</scope>
    <source>
        <strain evidence="6 7">67</strain>
    </source>
</reference>
<feature type="transmembrane region" description="Helical" evidence="5">
    <location>
        <begin position="167"/>
        <end position="199"/>
    </location>
</feature>
<feature type="transmembrane region" description="Helical" evidence="5">
    <location>
        <begin position="347"/>
        <end position="372"/>
    </location>
</feature>
<feature type="transmembrane region" description="Helical" evidence="5">
    <location>
        <begin position="219"/>
        <end position="236"/>
    </location>
</feature>
<feature type="transmembrane region" description="Helical" evidence="5">
    <location>
        <begin position="122"/>
        <end position="155"/>
    </location>
</feature>
<evidence type="ECO:0000256" key="1">
    <source>
        <dbReference type="ARBA" id="ARBA00004141"/>
    </source>
</evidence>
<dbReference type="InterPro" id="IPR001898">
    <property type="entry name" value="SLC13A/DASS"/>
</dbReference>
<protein>
    <submittedName>
        <fullName evidence="6">Sodium-dependent dicarboxylate transporter 2/3/5</fullName>
    </submittedName>
</protein>
<dbReference type="PANTHER" id="PTHR10283:SF82">
    <property type="entry name" value="SOLUTE CARRIER FAMILY 13 MEMBER 2"/>
    <property type="match status" value="1"/>
</dbReference>
<dbReference type="PANTHER" id="PTHR10283">
    <property type="entry name" value="SOLUTE CARRIER FAMILY 13 MEMBER"/>
    <property type="match status" value="1"/>
</dbReference>
<dbReference type="AlphaFoldDB" id="A0A318FH38"/>
<dbReference type="GO" id="GO:0005886">
    <property type="term" value="C:plasma membrane"/>
    <property type="evidence" value="ECO:0007669"/>
    <property type="project" value="TreeGrafter"/>
</dbReference>
<evidence type="ECO:0000256" key="5">
    <source>
        <dbReference type="SAM" id="Phobius"/>
    </source>
</evidence>
<feature type="transmembrane region" description="Helical" evidence="5">
    <location>
        <begin position="294"/>
        <end position="311"/>
    </location>
</feature>
<feature type="transmembrane region" description="Helical" evidence="5">
    <location>
        <begin position="79"/>
        <end position="102"/>
    </location>
</feature>
<name>A0A318FH38_KLEOX</name>
<keyword evidence="3 5" id="KW-1133">Transmembrane helix</keyword>
<dbReference type="GO" id="GO:0022857">
    <property type="term" value="F:transmembrane transporter activity"/>
    <property type="evidence" value="ECO:0007669"/>
    <property type="project" value="UniProtKB-ARBA"/>
</dbReference>
<gene>
    <name evidence="6" type="ORF">DET57_12835</name>
</gene>
<evidence type="ECO:0000256" key="3">
    <source>
        <dbReference type="ARBA" id="ARBA00022989"/>
    </source>
</evidence>